<organism evidence="2 3">
    <name type="scientific">Amanita muscaria (strain Koide BX008)</name>
    <dbReference type="NCBI Taxonomy" id="946122"/>
    <lineage>
        <taxon>Eukaryota</taxon>
        <taxon>Fungi</taxon>
        <taxon>Dikarya</taxon>
        <taxon>Basidiomycota</taxon>
        <taxon>Agaricomycotina</taxon>
        <taxon>Agaricomycetes</taxon>
        <taxon>Agaricomycetidae</taxon>
        <taxon>Agaricales</taxon>
        <taxon>Pluteineae</taxon>
        <taxon>Amanitaceae</taxon>
        <taxon>Amanita</taxon>
    </lineage>
</organism>
<sequence length="126" mass="13821">MGVEWERPERGGPSVETMTQLLQSLQTNNQNKKALTTSSTLVTARSTSSTSPRSPQIKRKTSNSIDYWILMYRNGKTLFAILFARPPNAIAILVRLSATRSACGLLVLLTNSAPPAPFDERALMIG</sequence>
<feature type="region of interest" description="Disordered" evidence="1">
    <location>
        <begin position="29"/>
        <end position="58"/>
    </location>
</feature>
<evidence type="ECO:0000256" key="1">
    <source>
        <dbReference type="SAM" id="MobiDB-lite"/>
    </source>
</evidence>
<dbReference type="HOGENOM" id="CLU_1981101_0_0_1"/>
<evidence type="ECO:0000313" key="2">
    <source>
        <dbReference type="EMBL" id="KIL60014.1"/>
    </source>
</evidence>
<reference evidence="2 3" key="1">
    <citation type="submission" date="2014-04" db="EMBL/GenBank/DDBJ databases">
        <title>Evolutionary Origins and Diversification of the Mycorrhizal Mutualists.</title>
        <authorList>
            <consortium name="DOE Joint Genome Institute"/>
            <consortium name="Mycorrhizal Genomics Consortium"/>
            <person name="Kohler A."/>
            <person name="Kuo A."/>
            <person name="Nagy L.G."/>
            <person name="Floudas D."/>
            <person name="Copeland A."/>
            <person name="Barry K.W."/>
            <person name="Cichocki N."/>
            <person name="Veneault-Fourrey C."/>
            <person name="LaButti K."/>
            <person name="Lindquist E.A."/>
            <person name="Lipzen A."/>
            <person name="Lundell T."/>
            <person name="Morin E."/>
            <person name="Murat C."/>
            <person name="Riley R."/>
            <person name="Ohm R."/>
            <person name="Sun H."/>
            <person name="Tunlid A."/>
            <person name="Henrissat B."/>
            <person name="Grigoriev I.V."/>
            <person name="Hibbett D.S."/>
            <person name="Martin F."/>
        </authorList>
    </citation>
    <scope>NUCLEOTIDE SEQUENCE [LARGE SCALE GENOMIC DNA]</scope>
    <source>
        <strain evidence="2 3">Koide BX008</strain>
    </source>
</reference>
<dbReference type="InParanoid" id="A0A0C2T0T7"/>
<dbReference type="Proteomes" id="UP000054549">
    <property type="component" value="Unassembled WGS sequence"/>
</dbReference>
<keyword evidence="3" id="KW-1185">Reference proteome</keyword>
<protein>
    <submittedName>
        <fullName evidence="2">Uncharacterized protein</fullName>
    </submittedName>
</protein>
<feature type="compositionally biased region" description="Polar residues" evidence="1">
    <location>
        <begin position="32"/>
        <end position="44"/>
    </location>
</feature>
<gene>
    <name evidence="2" type="ORF">M378DRAFT_960420</name>
</gene>
<dbReference type="AlphaFoldDB" id="A0A0C2T0T7"/>
<proteinExistence type="predicted"/>
<name>A0A0C2T0T7_AMAMK</name>
<accession>A0A0C2T0T7</accession>
<dbReference type="EMBL" id="KN818306">
    <property type="protein sequence ID" value="KIL60014.1"/>
    <property type="molecule type" value="Genomic_DNA"/>
</dbReference>
<feature type="compositionally biased region" description="Low complexity" evidence="1">
    <location>
        <begin position="45"/>
        <end position="55"/>
    </location>
</feature>
<evidence type="ECO:0000313" key="3">
    <source>
        <dbReference type="Proteomes" id="UP000054549"/>
    </source>
</evidence>